<feature type="compositionally biased region" description="Acidic residues" evidence="2">
    <location>
        <begin position="254"/>
        <end position="274"/>
    </location>
</feature>
<comment type="similarity">
    <text evidence="1">Belongs to the IWR1/SLC7A6OS family.</text>
</comment>
<protein>
    <recommendedName>
        <fullName evidence="3">Transcription factor Iwr1 domain-containing protein</fullName>
    </recommendedName>
</protein>
<dbReference type="AlphaFoldDB" id="A0A8X7XXJ0"/>
<evidence type="ECO:0000256" key="1">
    <source>
        <dbReference type="ARBA" id="ARBA00010218"/>
    </source>
</evidence>
<evidence type="ECO:0000313" key="4">
    <source>
        <dbReference type="EMBL" id="KAG6738138.1"/>
    </source>
</evidence>
<name>A0A8X7XXJ0_POPTO</name>
<reference evidence="4" key="1">
    <citation type="journal article" date="2020" name="bioRxiv">
        <title>Hybrid origin of Populus tomentosa Carr. identified through genome sequencing and phylogenomic analysis.</title>
        <authorList>
            <person name="An X."/>
            <person name="Gao K."/>
            <person name="Chen Z."/>
            <person name="Li J."/>
            <person name="Yang X."/>
            <person name="Yang X."/>
            <person name="Zhou J."/>
            <person name="Guo T."/>
            <person name="Zhao T."/>
            <person name="Huang S."/>
            <person name="Miao D."/>
            <person name="Khan W.U."/>
            <person name="Rao P."/>
            <person name="Ye M."/>
            <person name="Lei B."/>
            <person name="Liao W."/>
            <person name="Wang J."/>
            <person name="Ji L."/>
            <person name="Li Y."/>
            <person name="Guo B."/>
            <person name="Mustafa N.S."/>
            <person name="Li S."/>
            <person name="Yun Q."/>
            <person name="Keller S.R."/>
            <person name="Mao J."/>
            <person name="Zhang R."/>
            <person name="Strauss S.H."/>
        </authorList>
    </citation>
    <scope>NUCLEOTIDE SEQUENCE</scope>
    <source>
        <strain evidence="4">GM15</strain>
        <tissue evidence="4">Leaf</tissue>
    </source>
</reference>
<sequence>MATIGETSMNPPQSKPVVVRVKRKAHQSRLDAFWLEINEKPTKKAMLDLEKLSISNNSVDVQVEELKAKKVLVKHVETVTSMDTTMEIVQSFASNSAHAVEEQKRTIKKYSKQEQILSRSRQNQEVLASDARFEQIWRRRDKGASKDKALHDMCSFYDVVRVEESFNEVQELEVASLEDQKILSSYLPLLREFLPSAVAEVESDIHAYLSNQGSAFDAIPLDVDDYVYDYYTVKDDMDINDIETASPFPLVKVEEEDFYDGPDDDSEYDSDDSNAEDHPRNDYPDEPSLDDHESESEASLDESEREEGEEEEEESDAPSVKHSESDDADNFDDHGMERKCIYAQCKLVKVSKYPSKGMMVPLVSVPVMQKLSFSSSEGTEGHARIMLRLSAPKQS</sequence>
<dbReference type="OrthoDB" id="6255506at2759"/>
<dbReference type="EMBL" id="JAAWWB010000038">
    <property type="protein sequence ID" value="KAG6738138.1"/>
    <property type="molecule type" value="Genomic_DNA"/>
</dbReference>
<keyword evidence="5" id="KW-1185">Reference proteome</keyword>
<feature type="domain" description="Transcription factor Iwr1" evidence="3">
    <location>
        <begin position="224"/>
        <end position="286"/>
    </location>
</feature>
<proteinExistence type="inferred from homology"/>
<dbReference type="Pfam" id="PF08574">
    <property type="entry name" value="Iwr1"/>
    <property type="match status" value="1"/>
</dbReference>
<accession>A0A8X7XXJ0</accession>
<evidence type="ECO:0000313" key="5">
    <source>
        <dbReference type="Proteomes" id="UP000886885"/>
    </source>
</evidence>
<gene>
    <name evidence="4" type="ORF">POTOM_059698</name>
</gene>
<dbReference type="InterPro" id="IPR013883">
    <property type="entry name" value="TF_Iwr1_dom"/>
</dbReference>
<organism evidence="4 5">
    <name type="scientific">Populus tomentosa</name>
    <name type="common">Chinese white poplar</name>
    <dbReference type="NCBI Taxonomy" id="118781"/>
    <lineage>
        <taxon>Eukaryota</taxon>
        <taxon>Viridiplantae</taxon>
        <taxon>Streptophyta</taxon>
        <taxon>Embryophyta</taxon>
        <taxon>Tracheophyta</taxon>
        <taxon>Spermatophyta</taxon>
        <taxon>Magnoliopsida</taxon>
        <taxon>eudicotyledons</taxon>
        <taxon>Gunneridae</taxon>
        <taxon>Pentapetalae</taxon>
        <taxon>rosids</taxon>
        <taxon>fabids</taxon>
        <taxon>Malpighiales</taxon>
        <taxon>Salicaceae</taxon>
        <taxon>Saliceae</taxon>
        <taxon>Populus</taxon>
    </lineage>
</organism>
<dbReference type="PANTHER" id="PTHR31934:SF2">
    <property type="entry name" value="RNA-DIRECTED DNA METHYLATION 4"/>
    <property type="match status" value="1"/>
</dbReference>
<comment type="caution">
    <text evidence="4">The sequence shown here is derived from an EMBL/GenBank/DDBJ whole genome shotgun (WGS) entry which is preliminary data.</text>
</comment>
<feature type="region of interest" description="Disordered" evidence="2">
    <location>
        <begin position="251"/>
        <end position="333"/>
    </location>
</feature>
<feature type="compositionally biased region" description="Basic and acidic residues" evidence="2">
    <location>
        <begin position="319"/>
        <end position="333"/>
    </location>
</feature>
<feature type="compositionally biased region" description="Acidic residues" evidence="2">
    <location>
        <begin position="284"/>
        <end position="316"/>
    </location>
</feature>
<dbReference type="Proteomes" id="UP000886885">
    <property type="component" value="Chromosome 19D"/>
</dbReference>
<evidence type="ECO:0000259" key="3">
    <source>
        <dbReference type="Pfam" id="PF08574"/>
    </source>
</evidence>
<dbReference type="PANTHER" id="PTHR31934">
    <property type="entry name" value="ALPHA/BETA-HYDROLASES SUPERFAMILY PROTEIN"/>
    <property type="match status" value="1"/>
</dbReference>
<evidence type="ECO:0000256" key="2">
    <source>
        <dbReference type="SAM" id="MobiDB-lite"/>
    </source>
</evidence>